<proteinExistence type="predicted"/>
<evidence type="ECO:0000256" key="1">
    <source>
        <dbReference type="SAM" id="MobiDB-lite"/>
    </source>
</evidence>
<protein>
    <submittedName>
        <fullName evidence="2">Uncharacterized protein</fullName>
    </submittedName>
</protein>
<name>A0AAN9PJJ7_CLITE</name>
<dbReference type="AlphaFoldDB" id="A0AAN9PJJ7"/>
<sequence length="211" mass="23759">MPSYQGIRDNLLPFFLPSSHQEVMGELPQFFLPPSHHGVSSEMSQLVLPPSLQEVTGELPQFFLHHEELMASTLRATNIANTNRHEVESFVKNTLEEAEVEHPTSSQETDPMIQNLLDSFWMFEQDLDELLDKSTLRESSGNIKINLSASEEGNSDVNGFVHSPTLKQDSNKSETSDCSSSFQKVAIGADASRELHILRKHEIELDREVVK</sequence>
<keyword evidence="3" id="KW-1185">Reference proteome</keyword>
<dbReference type="EMBL" id="JAYKXN010000003">
    <property type="protein sequence ID" value="KAK7301820.1"/>
    <property type="molecule type" value="Genomic_DNA"/>
</dbReference>
<accession>A0AAN9PJJ7</accession>
<organism evidence="2 3">
    <name type="scientific">Clitoria ternatea</name>
    <name type="common">Butterfly pea</name>
    <dbReference type="NCBI Taxonomy" id="43366"/>
    <lineage>
        <taxon>Eukaryota</taxon>
        <taxon>Viridiplantae</taxon>
        <taxon>Streptophyta</taxon>
        <taxon>Embryophyta</taxon>
        <taxon>Tracheophyta</taxon>
        <taxon>Spermatophyta</taxon>
        <taxon>Magnoliopsida</taxon>
        <taxon>eudicotyledons</taxon>
        <taxon>Gunneridae</taxon>
        <taxon>Pentapetalae</taxon>
        <taxon>rosids</taxon>
        <taxon>fabids</taxon>
        <taxon>Fabales</taxon>
        <taxon>Fabaceae</taxon>
        <taxon>Papilionoideae</taxon>
        <taxon>50 kb inversion clade</taxon>
        <taxon>NPAAA clade</taxon>
        <taxon>indigoferoid/millettioid clade</taxon>
        <taxon>Phaseoleae</taxon>
        <taxon>Clitoria</taxon>
    </lineage>
</organism>
<feature type="region of interest" description="Disordered" evidence="1">
    <location>
        <begin position="154"/>
        <end position="178"/>
    </location>
</feature>
<reference evidence="2 3" key="1">
    <citation type="submission" date="2024-01" db="EMBL/GenBank/DDBJ databases">
        <title>The genomes of 5 underutilized Papilionoideae crops provide insights into root nodulation and disease resistance.</title>
        <authorList>
            <person name="Yuan L."/>
        </authorList>
    </citation>
    <scope>NUCLEOTIDE SEQUENCE [LARGE SCALE GENOMIC DNA]</scope>
    <source>
        <strain evidence="2">LY-2023</strain>
        <tissue evidence="2">Leaf</tissue>
    </source>
</reference>
<evidence type="ECO:0000313" key="2">
    <source>
        <dbReference type="EMBL" id="KAK7301820.1"/>
    </source>
</evidence>
<gene>
    <name evidence="2" type="ORF">RJT34_12696</name>
</gene>
<evidence type="ECO:0000313" key="3">
    <source>
        <dbReference type="Proteomes" id="UP001359559"/>
    </source>
</evidence>
<comment type="caution">
    <text evidence="2">The sequence shown here is derived from an EMBL/GenBank/DDBJ whole genome shotgun (WGS) entry which is preliminary data.</text>
</comment>
<dbReference type="Proteomes" id="UP001359559">
    <property type="component" value="Unassembled WGS sequence"/>
</dbReference>